<keyword evidence="2" id="KW-0012">Acyltransferase</keyword>
<dbReference type="RefSeq" id="WP_188255940.1">
    <property type="nucleotide sequence ID" value="NZ_JABVCF010000009.1"/>
</dbReference>
<proteinExistence type="predicted"/>
<dbReference type="InterPro" id="IPR036388">
    <property type="entry name" value="WH-like_DNA-bd_sf"/>
</dbReference>
<organism evidence="5 6">
    <name type="scientific">Pseudaminobacter soli</name>
    <name type="common">ex Zhang et al. 2022</name>
    <dbReference type="NCBI Taxonomy" id="2831468"/>
    <lineage>
        <taxon>Bacteria</taxon>
        <taxon>Pseudomonadati</taxon>
        <taxon>Pseudomonadota</taxon>
        <taxon>Alphaproteobacteria</taxon>
        <taxon>Hyphomicrobiales</taxon>
        <taxon>Phyllobacteriaceae</taxon>
        <taxon>Pseudaminobacter</taxon>
    </lineage>
</organism>
<dbReference type="SMART" id="SM00347">
    <property type="entry name" value="HTH_MARR"/>
    <property type="match status" value="1"/>
</dbReference>
<evidence type="ECO:0000313" key="5">
    <source>
        <dbReference type="EMBL" id="MBS3650381.1"/>
    </source>
</evidence>
<evidence type="ECO:0000256" key="2">
    <source>
        <dbReference type="ARBA" id="ARBA00023315"/>
    </source>
</evidence>
<feature type="domain" description="N-acetyltransferase" evidence="4">
    <location>
        <begin position="144"/>
        <end position="294"/>
    </location>
</feature>
<gene>
    <name evidence="5" type="ORF">KEU06_17335</name>
</gene>
<dbReference type="SUPFAM" id="SSF46785">
    <property type="entry name" value="Winged helix' DNA-binding domain"/>
    <property type="match status" value="1"/>
</dbReference>
<evidence type="ECO:0000259" key="4">
    <source>
        <dbReference type="PROSITE" id="PS51186"/>
    </source>
</evidence>
<dbReference type="Pfam" id="PF00583">
    <property type="entry name" value="Acetyltransf_1"/>
    <property type="match status" value="1"/>
</dbReference>
<feature type="domain" description="HTH marR-type" evidence="3">
    <location>
        <begin position="1"/>
        <end position="137"/>
    </location>
</feature>
<accession>A0A942E3N8</accession>
<evidence type="ECO:0000313" key="6">
    <source>
        <dbReference type="Proteomes" id="UP000680348"/>
    </source>
</evidence>
<keyword evidence="6" id="KW-1185">Reference proteome</keyword>
<dbReference type="InterPro" id="IPR050832">
    <property type="entry name" value="Bact_Acetyltransf"/>
</dbReference>
<dbReference type="PROSITE" id="PS51186">
    <property type="entry name" value="GNAT"/>
    <property type="match status" value="1"/>
</dbReference>
<dbReference type="InterPro" id="IPR000182">
    <property type="entry name" value="GNAT_dom"/>
</dbReference>
<dbReference type="SUPFAM" id="SSF55729">
    <property type="entry name" value="Acyl-CoA N-acyltransferases (Nat)"/>
    <property type="match status" value="1"/>
</dbReference>
<comment type="caution">
    <text evidence="5">The sequence shown here is derived from an EMBL/GenBank/DDBJ whole genome shotgun (WGS) entry which is preliminary data.</text>
</comment>
<dbReference type="PROSITE" id="PS50995">
    <property type="entry name" value="HTH_MARR_2"/>
    <property type="match status" value="1"/>
</dbReference>
<dbReference type="InterPro" id="IPR000835">
    <property type="entry name" value="HTH_MarR-typ"/>
</dbReference>
<dbReference type="Gene3D" id="1.10.10.10">
    <property type="entry name" value="Winged helix-like DNA-binding domain superfamily/Winged helix DNA-binding domain"/>
    <property type="match status" value="1"/>
</dbReference>
<reference evidence="5" key="1">
    <citation type="submission" date="2021-04" db="EMBL/GenBank/DDBJ databases">
        <title>Pseudaminobacter soli sp. nov., isolated from paddy soil contaminated by heavy metals.</title>
        <authorList>
            <person name="Zhang K."/>
        </authorList>
    </citation>
    <scope>NUCLEOTIDE SEQUENCE</scope>
    <source>
        <strain evidence="5">19-2017</strain>
    </source>
</reference>
<dbReference type="Gene3D" id="3.40.630.30">
    <property type="match status" value="1"/>
</dbReference>
<dbReference type="CDD" id="cd04301">
    <property type="entry name" value="NAT_SF"/>
    <property type="match status" value="1"/>
</dbReference>
<dbReference type="PANTHER" id="PTHR43877">
    <property type="entry name" value="AMINOALKYLPHOSPHONATE N-ACETYLTRANSFERASE-RELATED-RELATED"/>
    <property type="match status" value="1"/>
</dbReference>
<dbReference type="GO" id="GO:0016747">
    <property type="term" value="F:acyltransferase activity, transferring groups other than amino-acyl groups"/>
    <property type="evidence" value="ECO:0007669"/>
    <property type="project" value="InterPro"/>
</dbReference>
<evidence type="ECO:0000256" key="1">
    <source>
        <dbReference type="ARBA" id="ARBA00022679"/>
    </source>
</evidence>
<dbReference type="Proteomes" id="UP000680348">
    <property type="component" value="Unassembled WGS sequence"/>
</dbReference>
<sequence length="294" mass="32804">MVDQEIAQVRRFNRTVSQRIGALEGSYLALGRPLGEARLIFELGLADGSDLRDLRGRLGLDSGYLSRLVRSLEAQGLVEVRPAPEDKRVRRIGLTDAGRAAWRQYDERSDQLASSLLEPLTVSQRSRLLAAMAEIERLVRAANIEIGVEPADSADSRECLEAYYAEIDRRFEGGFALDGGNPFDPGDAIPPSGWFVLARLQGEAVGCGALKRLDVRTGEIKRVWVSPKVRGLGLAERIMGRLECVARNAGFTTLKLDTNRVLTEAHALYRKLGYRETERYNDNPYAHFWFEKAV</sequence>
<dbReference type="EMBL" id="JAGWCR010000009">
    <property type="protein sequence ID" value="MBS3650381.1"/>
    <property type="molecule type" value="Genomic_DNA"/>
</dbReference>
<name>A0A942E3N8_9HYPH</name>
<dbReference type="InterPro" id="IPR036390">
    <property type="entry name" value="WH_DNA-bd_sf"/>
</dbReference>
<dbReference type="GO" id="GO:0003700">
    <property type="term" value="F:DNA-binding transcription factor activity"/>
    <property type="evidence" value="ECO:0007669"/>
    <property type="project" value="InterPro"/>
</dbReference>
<dbReference type="Pfam" id="PF12802">
    <property type="entry name" value="MarR_2"/>
    <property type="match status" value="1"/>
</dbReference>
<evidence type="ECO:0000259" key="3">
    <source>
        <dbReference type="PROSITE" id="PS50995"/>
    </source>
</evidence>
<keyword evidence="1" id="KW-0808">Transferase</keyword>
<dbReference type="AlphaFoldDB" id="A0A942E3N8"/>
<dbReference type="InterPro" id="IPR016181">
    <property type="entry name" value="Acyl_CoA_acyltransferase"/>
</dbReference>
<protein>
    <submittedName>
        <fullName evidence="5">MarR family transcriptional regulator</fullName>
    </submittedName>
</protein>
<dbReference type="PANTHER" id="PTHR43877:SF2">
    <property type="entry name" value="AMINOALKYLPHOSPHONATE N-ACETYLTRANSFERASE-RELATED"/>
    <property type="match status" value="1"/>
</dbReference>